<feature type="domain" description="Cytochrome c-552/4" evidence="4">
    <location>
        <begin position="47"/>
        <end position="112"/>
    </location>
</feature>
<dbReference type="InterPro" id="IPR051829">
    <property type="entry name" value="Multiheme_Cytochr_ET"/>
</dbReference>
<dbReference type="PANTHER" id="PTHR35038">
    <property type="entry name" value="DISSIMILATORY SULFITE REDUCTASE SIRA"/>
    <property type="match status" value="1"/>
</dbReference>
<organism evidence="5 6">
    <name type="scientific">Candidatus Magnetobacterium bavaricum</name>
    <dbReference type="NCBI Taxonomy" id="29290"/>
    <lineage>
        <taxon>Bacteria</taxon>
        <taxon>Pseudomonadati</taxon>
        <taxon>Nitrospirota</taxon>
        <taxon>Thermodesulfovibrionia</taxon>
        <taxon>Thermodesulfovibrionales</taxon>
        <taxon>Candidatus Magnetobacteriaceae</taxon>
        <taxon>Candidatus Magnetobacterium</taxon>
    </lineage>
</organism>
<evidence type="ECO:0000313" key="5">
    <source>
        <dbReference type="EMBL" id="KJU87427.1"/>
    </source>
</evidence>
<evidence type="ECO:0000313" key="6">
    <source>
        <dbReference type="Proteomes" id="UP000033423"/>
    </source>
</evidence>
<evidence type="ECO:0000256" key="2">
    <source>
        <dbReference type="SAM" id="MobiDB-lite"/>
    </source>
</evidence>
<comment type="caution">
    <text evidence="5">The sequence shown here is derived from an EMBL/GenBank/DDBJ whole genome shotgun (WGS) entry which is preliminary data.</text>
</comment>
<dbReference type="EMBL" id="LACI01000174">
    <property type="protein sequence ID" value="KJU87427.1"/>
    <property type="molecule type" value="Genomic_DNA"/>
</dbReference>
<keyword evidence="6" id="KW-1185">Reference proteome</keyword>
<dbReference type="Pfam" id="PF13435">
    <property type="entry name" value="Cytochrome_C554"/>
    <property type="match status" value="1"/>
</dbReference>
<reference evidence="5 6" key="1">
    <citation type="submission" date="2015-02" db="EMBL/GenBank/DDBJ databases">
        <title>Single-cell genomics of uncultivated deep-branching MTB reveals a conserved set of magnetosome genes.</title>
        <authorList>
            <person name="Kolinko S."/>
            <person name="Richter M."/>
            <person name="Glockner F.O."/>
            <person name="Brachmann A."/>
            <person name="Schuler D."/>
        </authorList>
    </citation>
    <scope>NUCLEOTIDE SEQUENCE [LARGE SCALE GENOMIC DNA]</scope>
    <source>
        <strain evidence="5">TM-1</strain>
    </source>
</reference>
<name>A0A0F3H009_9BACT</name>
<dbReference type="PANTHER" id="PTHR35038:SF8">
    <property type="entry name" value="C-TYPE POLYHEME CYTOCHROME OMCC"/>
    <property type="match status" value="1"/>
</dbReference>
<evidence type="ECO:0000256" key="3">
    <source>
        <dbReference type="SAM" id="SignalP"/>
    </source>
</evidence>
<sequence length="406" mass="46002">MKRFRVCLGSLMVVLAVLFVTHINATATGDIADTMEKLEELYLPSEKCGTCHTEIYNQWQKSVHRESILHSLDGLNSFIVNAIEKDPARKARDVKAELLKCLGCHAPMLESASPQLINNVITDIKLASSKATTNKDEKKRAKERLSRLNVSCYVCHNAKAVPPPDKPEKNTVYGSTGKDNTPYHKSRQTTFLDNAIFCMQCHGTYTAPDREQIICSTIAQSYRDQYASAGGQNRCQDCHMVKNNRGHTFPGAYVLETLKEALTLSISARAIKDQPAAGERKWIPSAAITVDITNNAGHRLPDGCMWSSKIVLDITAINEKDKVVWSETKEFFEAGLDINGNRRYDPWEVKDILDLSLQPRKMTSEIYYPHFPEDTKQIKLQVRLRYIHTEGLEFLVHEERKVLRYQ</sequence>
<dbReference type="InterPro" id="IPR023155">
    <property type="entry name" value="Cyt_c-552/4"/>
</dbReference>
<evidence type="ECO:0000259" key="4">
    <source>
        <dbReference type="Pfam" id="PF13435"/>
    </source>
</evidence>
<accession>A0A0F3H009</accession>
<feature type="region of interest" description="Disordered" evidence="2">
    <location>
        <begin position="163"/>
        <end position="185"/>
    </location>
</feature>
<proteinExistence type="predicted"/>
<gene>
    <name evidence="5" type="ORF">MBAV_000379</name>
</gene>
<evidence type="ECO:0000256" key="1">
    <source>
        <dbReference type="ARBA" id="ARBA00022729"/>
    </source>
</evidence>
<dbReference type="NCBIfam" id="NF040886">
    <property type="entry name" value="cyt_C_like_Sec"/>
    <property type="match status" value="1"/>
</dbReference>
<feature type="signal peptide" evidence="3">
    <location>
        <begin position="1"/>
        <end position="25"/>
    </location>
</feature>
<dbReference type="SUPFAM" id="SSF48695">
    <property type="entry name" value="Multiheme cytochromes"/>
    <property type="match status" value="1"/>
</dbReference>
<dbReference type="InterPro" id="IPR036280">
    <property type="entry name" value="Multihaem_cyt_sf"/>
</dbReference>
<dbReference type="Proteomes" id="UP000033423">
    <property type="component" value="Unassembled WGS sequence"/>
</dbReference>
<dbReference type="Gene3D" id="1.10.1130.10">
    <property type="entry name" value="Flavocytochrome C3, Chain A"/>
    <property type="match status" value="1"/>
</dbReference>
<protein>
    <submittedName>
        <fullName evidence="5">Cytochrome c</fullName>
    </submittedName>
</protein>
<keyword evidence="1 3" id="KW-0732">Signal</keyword>
<feature type="chain" id="PRO_5002461160" evidence="3">
    <location>
        <begin position="26"/>
        <end position="406"/>
    </location>
</feature>
<dbReference type="AlphaFoldDB" id="A0A0F3H009"/>